<gene>
    <name evidence="2" type="ORF">PXEA_LOCUS37279</name>
</gene>
<sequence>MCLTIDRQPSLVFELEASRPIRARQAADQADSAREWSRRQPPLDGAERSGALTPMSVGPLFRVKMVVLAFTKVILLTTSSV</sequence>
<proteinExistence type="predicted"/>
<evidence type="ECO:0000313" key="2">
    <source>
        <dbReference type="EMBL" id="VEL43839.1"/>
    </source>
</evidence>
<dbReference type="EMBL" id="CAAALY010285819">
    <property type="protein sequence ID" value="VEL43839.1"/>
    <property type="molecule type" value="Genomic_DNA"/>
</dbReference>
<evidence type="ECO:0000256" key="1">
    <source>
        <dbReference type="SAM" id="MobiDB-lite"/>
    </source>
</evidence>
<protein>
    <submittedName>
        <fullName evidence="2">Uncharacterized protein</fullName>
    </submittedName>
</protein>
<comment type="caution">
    <text evidence="2">The sequence shown here is derived from an EMBL/GenBank/DDBJ whole genome shotgun (WGS) entry which is preliminary data.</text>
</comment>
<dbReference type="AlphaFoldDB" id="A0A448XSJ3"/>
<dbReference type="Proteomes" id="UP000784294">
    <property type="component" value="Unassembled WGS sequence"/>
</dbReference>
<name>A0A448XSJ3_9PLAT</name>
<evidence type="ECO:0000313" key="3">
    <source>
        <dbReference type="Proteomes" id="UP000784294"/>
    </source>
</evidence>
<accession>A0A448XSJ3</accession>
<keyword evidence="3" id="KW-1185">Reference proteome</keyword>
<feature type="region of interest" description="Disordered" evidence="1">
    <location>
        <begin position="22"/>
        <end position="54"/>
    </location>
</feature>
<organism evidence="2 3">
    <name type="scientific">Protopolystoma xenopodis</name>
    <dbReference type="NCBI Taxonomy" id="117903"/>
    <lineage>
        <taxon>Eukaryota</taxon>
        <taxon>Metazoa</taxon>
        <taxon>Spiralia</taxon>
        <taxon>Lophotrochozoa</taxon>
        <taxon>Platyhelminthes</taxon>
        <taxon>Monogenea</taxon>
        <taxon>Polyopisthocotylea</taxon>
        <taxon>Polystomatidea</taxon>
        <taxon>Polystomatidae</taxon>
        <taxon>Protopolystoma</taxon>
    </lineage>
</organism>
<reference evidence="2" key="1">
    <citation type="submission" date="2018-11" db="EMBL/GenBank/DDBJ databases">
        <authorList>
            <consortium name="Pathogen Informatics"/>
        </authorList>
    </citation>
    <scope>NUCLEOTIDE SEQUENCE</scope>
</reference>